<dbReference type="InterPro" id="IPR036259">
    <property type="entry name" value="MFS_trans_sf"/>
</dbReference>
<name>A0A061IQW7_CRIGR</name>
<dbReference type="SUPFAM" id="SSF103473">
    <property type="entry name" value="MFS general substrate transporter"/>
    <property type="match status" value="1"/>
</dbReference>
<comment type="subcellular location">
    <subcellularLocation>
        <location evidence="1">Membrane</location>
        <topology evidence="1">Multi-pass membrane protein</topology>
    </subcellularLocation>
</comment>
<gene>
    <name evidence="2" type="ORF">H671_1g1860</name>
</gene>
<evidence type="ECO:0000313" key="3">
    <source>
        <dbReference type="Proteomes" id="UP000030759"/>
    </source>
</evidence>
<dbReference type="GO" id="GO:0016020">
    <property type="term" value="C:membrane"/>
    <property type="evidence" value="ECO:0007669"/>
    <property type="project" value="UniProtKB-SubCell"/>
</dbReference>
<dbReference type="AlphaFoldDB" id="A0A061IQW7"/>
<sequence>MLLMYKHNSSMVLLHSSVLICLLLLLYSVASTMDVVAFSSPLLSFSTSIGRTCVTNLQLSAGRAQVSGTVIGVGKSVTSVGRIIAHLLSGVAQEITSYGPPSLGAALAPNFTLFQFFVIIRKTNNIIVELELFSVVHYLCILLIPGEKHHVGEGLRSDPDPLKEEASLEVWTIYRATGSGSVFTPSTRDVKISPYRDTIMPGSEVQVLRLQSPGKRKAQLKNCIHQMGIGAFLTDTFD</sequence>
<evidence type="ECO:0000313" key="2">
    <source>
        <dbReference type="EMBL" id="ERE90141.1"/>
    </source>
</evidence>
<accession>A0A061IQW7</accession>
<organism evidence="2 3">
    <name type="scientific">Cricetulus griseus</name>
    <name type="common">Chinese hamster</name>
    <name type="synonym">Cricetulus barabensis griseus</name>
    <dbReference type="NCBI Taxonomy" id="10029"/>
    <lineage>
        <taxon>Eukaryota</taxon>
        <taxon>Metazoa</taxon>
        <taxon>Chordata</taxon>
        <taxon>Craniata</taxon>
        <taxon>Vertebrata</taxon>
        <taxon>Euteleostomi</taxon>
        <taxon>Mammalia</taxon>
        <taxon>Eutheria</taxon>
        <taxon>Euarchontoglires</taxon>
        <taxon>Glires</taxon>
        <taxon>Rodentia</taxon>
        <taxon>Myomorpha</taxon>
        <taxon>Muroidea</taxon>
        <taxon>Cricetidae</taxon>
        <taxon>Cricetinae</taxon>
        <taxon>Cricetulus</taxon>
    </lineage>
</organism>
<reference evidence="3" key="1">
    <citation type="journal article" date="2013" name="Nat. Biotechnol.">
        <title>Chinese hamster genome sequenced from sorted chromosomes.</title>
        <authorList>
            <person name="Brinkrolf K."/>
            <person name="Rupp O."/>
            <person name="Laux H."/>
            <person name="Kollin F."/>
            <person name="Ernst W."/>
            <person name="Linke B."/>
            <person name="Kofler R."/>
            <person name="Romand S."/>
            <person name="Hesse F."/>
            <person name="Budach W.E."/>
            <person name="Galosy S."/>
            <person name="Muller D."/>
            <person name="Noll T."/>
            <person name="Wienberg J."/>
            <person name="Jostock T."/>
            <person name="Leonard M."/>
            <person name="Grillari J."/>
            <person name="Tauch A."/>
            <person name="Goesmann A."/>
            <person name="Helk B."/>
            <person name="Mott J.E."/>
            <person name="Puhler A."/>
            <person name="Borth N."/>
        </authorList>
    </citation>
    <scope>NUCLEOTIDE SEQUENCE [LARGE SCALE GENOMIC DNA]</scope>
    <source>
        <strain evidence="3">17A/GY</strain>
    </source>
</reference>
<protein>
    <submittedName>
        <fullName evidence="2">Major facilitator superfamily domain-containing protein 9</fullName>
    </submittedName>
</protein>
<proteinExistence type="predicted"/>
<evidence type="ECO:0000256" key="1">
    <source>
        <dbReference type="ARBA" id="ARBA00004141"/>
    </source>
</evidence>
<dbReference type="EMBL" id="KE664259">
    <property type="protein sequence ID" value="ERE90141.1"/>
    <property type="molecule type" value="Genomic_DNA"/>
</dbReference>
<dbReference type="Proteomes" id="UP000030759">
    <property type="component" value="Unassembled WGS sequence"/>
</dbReference>